<evidence type="ECO:0000313" key="2">
    <source>
        <dbReference type="Proteomes" id="UP000179145"/>
    </source>
</evidence>
<dbReference type="EMBL" id="CP014674">
    <property type="protein sequence ID" value="AOX17958.1"/>
    <property type="molecule type" value="Genomic_DNA"/>
</dbReference>
<proteinExistence type="predicted"/>
<sequence length="125" mass="13264">MTFAALSLIGLFPLTAWAQEDSGGSDIAGKELNKVLGVLQVQPDSASDACVAALKELHKTQKIVSDGESAGKNQDLDVARDVLESNYEDASQICGTDARTLCRTKINESPKLPALCATLHAHPEE</sequence>
<organism evidence="1 2">
    <name type="scientific">Kozakia baliensis</name>
    <dbReference type="NCBI Taxonomy" id="153496"/>
    <lineage>
        <taxon>Bacteria</taxon>
        <taxon>Pseudomonadati</taxon>
        <taxon>Pseudomonadota</taxon>
        <taxon>Alphaproteobacteria</taxon>
        <taxon>Acetobacterales</taxon>
        <taxon>Acetobacteraceae</taxon>
        <taxon>Kozakia</taxon>
    </lineage>
</organism>
<dbReference type="KEGG" id="kba:A0U89_13415"/>
<gene>
    <name evidence="1" type="ORF">A0U89_13415</name>
</gene>
<dbReference type="STRING" id="153496.A0U89_13415"/>
<dbReference type="Proteomes" id="UP000179145">
    <property type="component" value="Chromosome"/>
</dbReference>
<dbReference type="AlphaFoldDB" id="A0A1D8UWC3"/>
<name>A0A1D8UWC3_9PROT</name>
<evidence type="ECO:0000313" key="1">
    <source>
        <dbReference type="EMBL" id="AOX17958.1"/>
    </source>
</evidence>
<accession>A0A1D8UWC3</accession>
<keyword evidence="2" id="KW-1185">Reference proteome</keyword>
<protein>
    <submittedName>
        <fullName evidence="1">Uncharacterized protein</fullName>
    </submittedName>
</protein>
<reference evidence="1 2" key="1">
    <citation type="journal article" date="2016" name="Microb. Cell Fact.">
        <title>Dissection of exopolysaccharide biosynthesis in Kozakia baliensis.</title>
        <authorList>
            <person name="Brandt J.U."/>
            <person name="Jakob F."/>
            <person name="Behr J."/>
            <person name="Geissler A.J."/>
            <person name="Vogel R.F."/>
        </authorList>
    </citation>
    <scope>NUCLEOTIDE SEQUENCE [LARGE SCALE GENOMIC DNA]</scope>
    <source>
        <strain evidence="1 2">DSM 14400</strain>
    </source>
</reference>